<dbReference type="EMBL" id="JAKWBI020000035">
    <property type="protein sequence ID" value="KAJ2905224.1"/>
    <property type="molecule type" value="Genomic_DNA"/>
</dbReference>
<evidence type="ECO:0000256" key="7">
    <source>
        <dbReference type="SAM" id="MobiDB-lite"/>
    </source>
</evidence>
<keyword evidence="5 6" id="KW-0378">Hydrolase</keyword>
<evidence type="ECO:0000259" key="9">
    <source>
        <dbReference type="Pfam" id="PF02872"/>
    </source>
</evidence>
<dbReference type="SUPFAM" id="SSF56300">
    <property type="entry name" value="Metallo-dependent phosphatases"/>
    <property type="match status" value="1"/>
</dbReference>
<evidence type="ECO:0000313" key="10">
    <source>
        <dbReference type="EMBL" id="KAJ2905224.1"/>
    </source>
</evidence>
<dbReference type="PANTHER" id="PTHR11575">
    <property type="entry name" value="5'-NUCLEOTIDASE-RELATED"/>
    <property type="match status" value="1"/>
</dbReference>
<dbReference type="GO" id="GO:0046872">
    <property type="term" value="F:metal ion binding"/>
    <property type="evidence" value="ECO:0007669"/>
    <property type="project" value="UniProtKB-KW"/>
</dbReference>
<evidence type="ECO:0000259" key="8">
    <source>
        <dbReference type="Pfam" id="PF00149"/>
    </source>
</evidence>
<evidence type="ECO:0000256" key="3">
    <source>
        <dbReference type="ARBA" id="ARBA00022729"/>
    </source>
</evidence>
<dbReference type="PRINTS" id="PR01607">
    <property type="entry name" value="APYRASEFAMLY"/>
</dbReference>
<proteinExistence type="inferred from homology"/>
<keyword evidence="2" id="KW-0479">Metal-binding</keyword>
<dbReference type="Gene3D" id="3.60.21.10">
    <property type="match status" value="1"/>
</dbReference>
<dbReference type="AlphaFoldDB" id="A0AAD5WWZ1"/>
<sequence>MVPSFKTFVSTAIATSTIFQGAVAEDVLVSRRKLNKRFIDDDGHFNMSFYHINDVHAHLDEFSSSGTDCTDPEEGCYGGYARVKTVVDESRPDHPDNLFLNAGDEFQGTLFYSFYKGEKIGDTINQLGFDGMTIGNHEFDDGDDTLGEFLQNLTFPIISANIVSDHEVLNKTIKPYHIYEEYELAVIGVTTETTASISNPGKGTTFTDAIEAVQNTVDYIRENTNITRIVALTHIGYDEDQALGEKTTGIHLIMGGHSHTKLGDFDDAEGDYPTIVENLDGEEVFVVTAWRWGEFLGYIDVTFDDDGKILEYHGAPVHLTNTTEQDEDLQTQIEEWRGPFEEFAAEVVGEAEVELDQTNCQEQECYLGDVMCDAMMWYRQQSSDTADFALINAGGIRATIDEGEITRGEILTAFPFGNAIVELTFSGEELWKILEGAVSLVNQFSGEELGGFFQVSKEIRVEYNPGNEAGSQLVSVTINEEDLDLETDYQMVTLDFLAGGGDYILPEQDSVITLDLQEEVLIDYITENSPIGLELDGRISQVDGSANSTNGTAGGDNDESEGDDTEDDESAASAMRFGTAVLSLAISAAAMMTL</sequence>
<dbReference type="GO" id="GO:0016788">
    <property type="term" value="F:hydrolase activity, acting on ester bonds"/>
    <property type="evidence" value="ECO:0007669"/>
    <property type="project" value="InterPro"/>
</dbReference>
<dbReference type="CDD" id="cd07409">
    <property type="entry name" value="MPP_CD73_N"/>
    <property type="match status" value="1"/>
</dbReference>
<gene>
    <name evidence="10" type="ORF">MKZ38_005926</name>
</gene>
<dbReference type="InterPro" id="IPR006146">
    <property type="entry name" value="5'-Nucleotdase_CS"/>
</dbReference>
<dbReference type="Gene3D" id="3.90.780.10">
    <property type="entry name" value="5'-Nucleotidase, C-terminal domain"/>
    <property type="match status" value="1"/>
</dbReference>
<evidence type="ECO:0000256" key="1">
    <source>
        <dbReference type="ARBA" id="ARBA00006654"/>
    </source>
</evidence>
<dbReference type="PANTHER" id="PTHR11575:SF24">
    <property type="entry name" value="5'-NUCLEOTIDASE"/>
    <property type="match status" value="1"/>
</dbReference>
<dbReference type="GO" id="GO:0000166">
    <property type="term" value="F:nucleotide binding"/>
    <property type="evidence" value="ECO:0007669"/>
    <property type="project" value="UniProtKB-KW"/>
</dbReference>
<evidence type="ECO:0000256" key="2">
    <source>
        <dbReference type="ARBA" id="ARBA00022723"/>
    </source>
</evidence>
<dbReference type="Proteomes" id="UP001201980">
    <property type="component" value="Unassembled WGS sequence"/>
</dbReference>
<organism evidence="10 11">
    <name type="scientific">Zalerion maritima</name>
    <dbReference type="NCBI Taxonomy" id="339359"/>
    <lineage>
        <taxon>Eukaryota</taxon>
        <taxon>Fungi</taxon>
        <taxon>Dikarya</taxon>
        <taxon>Ascomycota</taxon>
        <taxon>Pezizomycotina</taxon>
        <taxon>Sordariomycetes</taxon>
        <taxon>Lulworthiomycetidae</taxon>
        <taxon>Lulworthiales</taxon>
        <taxon>Lulworthiaceae</taxon>
        <taxon>Zalerion</taxon>
    </lineage>
</organism>
<evidence type="ECO:0000256" key="4">
    <source>
        <dbReference type="ARBA" id="ARBA00022741"/>
    </source>
</evidence>
<dbReference type="InterPro" id="IPR006179">
    <property type="entry name" value="5_nucleotidase/apyrase"/>
</dbReference>
<dbReference type="PROSITE" id="PS00786">
    <property type="entry name" value="5_NUCLEOTIDASE_2"/>
    <property type="match status" value="1"/>
</dbReference>
<dbReference type="Pfam" id="PF02872">
    <property type="entry name" value="5_nucleotid_C"/>
    <property type="match status" value="1"/>
</dbReference>
<dbReference type="InterPro" id="IPR008334">
    <property type="entry name" value="5'-Nucleotdase_C"/>
</dbReference>
<dbReference type="SUPFAM" id="SSF55816">
    <property type="entry name" value="5'-nucleotidase (syn. UDP-sugar hydrolase), C-terminal domain"/>
    <property type="match status" value="1"/>
</dbReference>
<feature type="region of interest" description="Disordered" evidence="7">
    <location>
        <begin position="542"/>
        <end position="571"/>
    </location>
</feature>
<dbReference type="Pfam" id="PF00149">
    <property type="entry name" value="Metallophos"/>
    <property type="match status" value="1"/>
</dbReference>
<dbReference type="InterPro" id="IPR004843">
    <property type="entry name" value="Calcineurin-like_PHP"/>
</dbReference>
<dbReference type="FunFam" id="3.60.21.10:FF:000020">
    <property type="entry name" value="NT5E isoform 4"/>
    <property type="match status" value="1"/>
</dbReference>
<name>A0AAD5WWZ1_9PEZI</name>
<reference evidence="10" key="1">
    <citation type="submission" date="2022-07" db="EMBL/GenBank/DDBJ databases">
        <title>Draft genome sequence of Zalerion maritima ATCC 34329, a (micro)plastics degrading marine fungus.</title>
        <authorList>
            <person name="Paco A."/>
            <person name="Goncalves M.F.M."/>
            <person name="Rocha-Santos T.A.P."/>
            <person name="Alves A."/>
        </authorList>
    </citation>
    <scope>NUCLEOTIDE SEQUENCE</scope>
    <source>
        <strain evidence="10">ATCC 34329</strain>
    </source>
</reference>
<feature type="domain" description="Calcineurin-like phosphoesterase" evidence="8">
    <location>
        <begin position="47"/>
        <end position="260"/>
    </location>
</feature>
<feature type="domain" description="5'-Nucleotidase C-terminal" evidence="9">
    <location>
        <begin position="347"/>
        <end position="503"/>
    </location>
</feature>
<feature type="compositionally biased region" description="Acidic residues" evidence="7">
    <location>
        <begin position="556"/>
        <end position="570"/>
    </location>
</feature>
<evidence type="ECO:0008006" key="12">
    <source>
        <dbReference type="Google" id="ProtNLM"/>
    </source>
</evidence>
<dbReference type="InterPro" id="IPR036907">
    <property type="entry name" value="5'-Nucleotdase_C_sf"/>
</dbReference>
<evidence type="ECO:0000256" key="5">
    <source>
        <dbReference type="ARBA" id="ARBA00022801"/>
    </source>
</evidence>
<keyword evidence="11" id="KW-1185">Reference proteome</keyword>
<feature type="compositionally biased region" description="Polar residues" evidence="7">
    <location>
        <begin position="542"/>
        <end position="551"/>
    </location>
</feature>
<evidence type="ECO:0000313" key="11">
    <source>
        <dbReference type="Proteomes" id="UP001201980"/>
    </source>
</evidence>
<accession>A0AAD5WWZ1</accession>
<comment type="caution">
    <text evidence="10">The sequence shown here is derived from an EMBL/GenBank/DDBJ whole genome shotgun (WGS) entry which is preliminary data.</text>
</comment>
<comment type="similarity">
    <text evidence="1 6">Belongs to the 5'-nucleotidase family.</text>
</comment>
<dbReference type="InterPro" id="IPR029052">
    <property type="entry name" value="Metallo-depent_PP-like"/>
</dbReference>
<keyword evidence="4 6" id="KW-0547">Nucleotide-binding</keyword>
<dbReference type="GO" id="GO:0009166">
    <property type="term" value="P:nucleotide catabolic process"/>
    <property type="evidence" value="ECO:0007669"/>
    <property type="project" value="InterPro"/>
</dbReference>
<keyword evidence="3" id="KW-0732">Signal</keyword>
<evidence type="ECO:0000256" key="6">
    <source>
        <dbReference type="RuleBase" id="RU362119"/>
    </source>
</evidence>
<protein>
    <recommendedName>
        <fullName evidence="12">5'-nucleotidase</fullName>
    </recommendedName>
</protein>